<dbReference type="EMBL" id="LYVF01000164">
    <property type="protein sequence ID" value="OAT81335.1"/>
    <property type="molecule type" value="Genomic_DNA"/>
</dbReference>
<name>A0A1B7LE58_9FIRM</name>
<evidence type="ECO:0000313" key="1">
    <source>
        <dbReference type="EMBL" id="OAT81335.1"/>
    </source>
</evidence>
<keyword evidence="2" id="KW-1185">Reference proteome</keyword>
<evidence type="ECO:0000313" key="2">
    <source>
        <dbReference type="Proteomes" id="UP000078532"/>
    </source>
</evidence>
<dbReference type="RefSeq" id="WP_066668438.1">
    <property type="nucleotide sequence ID" value="NZ_LYVF01000164.1"/>
</dbReference>
<comment type="caution">
    <text evidence="1">The sequence shown here is derived from an EMBL/GenBank/DDBJ whole genome shotgun (WGS) entry which is preliminary data.</text>
</comment>
<gene>
    <name evidence="1" type="ORF">A6M21_10660</name>
</gene>
<organism evidence="1 2">
    <name type="scientific">Desulfotomaculum copahuensis</name>
    <dbReference type="NCBI Taxonomy" id="1838280"/>
    <lineage>
        <taxon>Bacteria</taxon>
        <taxon>Bacillati</taxon>
        <taxon>Bacillota</taxon>
        <taxon>Clostridia</taxon>
        <taxon>Eubacteriales</taxon>
        <taxon>Desulfotomaculaceae</taxon>
        <taxon>Desulfotomaculum</taxon>
    </lineage>
</organism>
<accession>A0A1B7LE58</accession>
<dbReference type="Proteomes" id="UP000078532">
    <property type="component" value="Unassembled WGS sequence"/>
</dbReference>
<reference evidence="1 2" key="1">
    <citation type="submission" date="2016-04" db="EMBL/GenBank/DDBJ databases">
        <authorList>
            <person name="Evans L.H."/>
            <person name="Alamgir A."/>
            <person name="Owens N."/>
            <person name="Weber N.D."/>
            <person name="Virtaneva K."/>
            <person name="Barbian K."/>
            <person name="Babar A."/>
            <person name="Rosenke K."/>
        </authorList>
    </citation>
    <scope>NUCLEOTIDE SEQUENCE [LARGE SCALE GENOMIC DNA]</scope>
    <source>
        <strain evidence="1 2">LMa1</strain>
    </source>
</reference>
<dbReference type="STRING" id="1838280.A6M21_10660"/>
<proteinExistence type="predicted"/>
<dbReference type="AlphaFoldDB" id="A0A1B7LE58"/>
<sequence>MSSFEQAPGKEQGARLLELLLQSLEQWQKVSSRPDAVACAAFLHGQIYGLATALRLFFPGPGNLGEQAALALRPLLTQHHCDCAPANKKGDL</sequence>
<dbReference type="OrthoDB" id="1808412at2"/>
<protein>
    <submittedName>
        <fullName evidence="1">Uncharacterized protein</fullName>
    </submittedName>
</protein>